<evidence type="ECO:0000256" key="1">
    <source>
        <dbReference type="ARBA" id="ARBA00022741"/>
    </source>
</evidence>
<dbReference type="SMART" id="SM01086">
    <property type="entry name" value="ClpB_D2-small"/>
    <property type="match status" value="1"/>
</dbReference>
<dbReference type="PANTHER" id="PTHR11638">
    <property type="entry name" value="ATP-DEPENDENT CLP PROTEASE"/>
    <property type="match status" value="1"/>
</dbReference>
<evidence type="ECO:0000259" key="3">
    <source>
        <dbReference type="SMART" id="SM01086"/>
    </source>
</evidence>
<organism evidence="4 5">
    <name type="scientific">Marinobacter salsuginis</name>
    <dbReference type="NCBI Taxonomy" id="418719"/>
    <lineage>
        <taxon>Bacteria</taxon>
        <taxon>Pseudomonadati</taxon>
        <taxon>Pseudomonadota</taxon>
        <taxon>Gammaproteobacteria</taxon>
        <taxon>Pseudomonadales</taxon>
        <taxon>Marinobacteraceae</taxon>
        <taxon>Marinobacter</taxon>
    </lineage>
</organism>
<dbReference type="InterPro" id="IPR027417">
    <property type="entry name" value="P-loop_NTPase"/>
</dbReference>
<sequence length="129" mass="14779">MSTYFLVDTILTAAATGSRWVYRTVTDRKQIRDIVGLQLERVKRIAHGQGLTVEFDDSLIDHLADVGYRPEFGARELRRQIRSLIETRLASAVLRGDIEEGDSLRFVYDKGRSEIRWEKEAKVPASEPE</sequence>
<gene>
    <name evidence="4" type="ORF">MSSD14B_00090</name>
</gene>
<proteinExistence type="predicted"/>
<dbReference type="GO" id="GO:0034605">
    <property type="term" value="P:cellular response to heat"/>
    <property type="evidence" value="ECO:0007669"/>
    <property type="project" value="TreeGrafter"/>
</dbReference>
<feature type="domain" description="Clp ATPase C-terminal" evidence="3">
    <location>
        <begin position="26"/>
        <end position="115"/>
    </location>
</feature>
<dbReference type="Gene3D" id="1.10.8.60">
    <property type="match status" value="1"/>
</dbReference>
<evidence type="ECO:0000256" key="2">
    <source>
        <dbReference type="ARBA" id="ARBA00022840"/>
    </source>
</evidence>
<dbReference type="InterPro" id="IPR050130">
    <property type="entry name" value="ClpA_ClpB"/>
</dbReference>
<dbReference type="GO" id="GO:0005737">
    <property type="term" value="C:cytoplasm"/>
    <property type="evidence" value="ECO:0007669"/>
    <property type="project" value="TreeGrafter"/>
</dbReference>
<dbReference type="InterPro" id="IPR019489">
    <property type="entry name" value="Clp_ATPase_C"/>
</dbReference>
<evidence type="ECO:0000313" key="5">
    <source>
        <dbReference type="Proteomes" id="UP000387223"/>
    </source>
</evidence>
<dbReference type="RefSeq" id="WP_264766254.1">
    <property type="nucleotide sequence ID" value="NZ_BGZI01000001.1"/>
</dbReference>
<dbReference type="EMBL" id="BGZI01000001">
    <property type="protein sequence ID" value="GBO86341.1"/>
    <property type="molecule type" value="Genomic_DNA"/>
</dbReference>
<dbReference type="SUPFAM" id="SSF52540">
    <property type="entry name" value="P-loop containing nucleoside triphosphate hydrolases"/>
    <property type="match status" value="1"/>
</dbReference>
<keyword evidence="1" id="KW-0547">Nucleotide-binding</keyword>
<protein>
    <recommendedName>
        <fullName evidence="3">Clp ATPase C-terminal domain-containing protein</fullName>
    </recommendedName>
</protein>
<dbReference type="Proteomes" id="UP000387223">
    <property type="component" value="Unassembled WGS sequence"/>
</dbReference>
<comment type="caution">
    <text evidence="4">The sequence shown here is derived from an EMBL/GenBank/DDBJ whole genome shotgun (WGS) entry which is preliminary data.</text>
</comment>
<dbReference type="Pfam" id="PF10431">
    <property type="entry name" value="ClpB_D2-small"/>
    <property type="match status" value="1"/>
</dbReference>
<reference evidence="4 5" key="1">
    <citation type="journal article" date="2019" name="J. Gen. Appl. Microbiol.">
        <title>Aerobic degradation of cis-dichloroethene by the marine bacterium Marinobacter salsuginis strain 5N-3.</title>
        <authorList>
            <person name="Inoue Y."/>
            <person name="Fukunaga Y."/>
            <person name="Katsumata H."/>
            <person name="Ohji S."/>
            <person name="Hosoyama A."/>
            <person name="Mori K."/>
            <person name="Ando K."/>
        </authorList>
    </citation>
    <scope>NUCLEOTIDE SEQUENCE [LARGE SCALE GENOMIC DNA]</scope>
    <source>
        <strain evidence="4 5">NBRC 109114</strain>
    </source>
</reference>
<name>A0A5M3PU74_9GAMM</name>
<keyword evidence="2" id="KW-0067">ATP-binding</keyword>
<dbReference type="GO" id="GO:0016887">
    <property type="term" value="F:ATP hydrolysis activity"/>
    <property type="evidence" value="ECO:0007669"/>
    <property type="project" value="TreeGrafter"/>
</dbReference>
<dbReference type="PANTHER" id="PTHR11638:SF145">
    <property type="entry name" value="CLPA_B PROTEASE ATP BINDING SUBUNIT-RELATED"/>
    <property type="match status" value="1"/>
</dbReference>
<dbReference type="GO" id="GO:0005524">
    <property type="term" value="F:ATP binding"/>
    <property type="evidence" value="ECO:0007669"/>
    <property type="project" value="UniProtKB-KW"/>
</dbReference>
<accession>A0A5M3PU74</accession>
<dbReference type="AlphaFoldDB" id="A0A5M3PU74"/>
<evidence type="ECO:0000313" key="4">
    <source>
        <dbReference type="EMBL" id="GBO86341.1"/>
    </source>
</evidence>